<protein>
    <recommendedName>
        <fullName evidence="2">RNA-dependent RNA polymerase</fullName>
    </recommendedName>
</protein>
<dbReference type="EMBL" id="KX883580">
    <property type="protein sequence ID" value="APG77208.1"/>
    <property type="molecule type" value="Genomic_RNA"/>
</dbReference>
<sequence>MVISQSKRAFGTVPQSFIDEAYAKHEKILTTAPEPMDEELGMEKTIRVVLRSFLRNWNPENLVDEFQKKHGSTSASNAYRRHQGGGRAEIQDLISAKFNLSPDSFIAFHDTIDGLVEERGLPPLTREQWIEFVSMEPDSTRADGDMETARVVAICESLKVRIITAMDGQTTFAVKPIQKSLWDYMSKFPMFDLLSQPSSPEIVSRLLRRTQEIFPDIALDTDVSTSPSDDDQPEFVSGDYQSATDLLKPRATEIAEEEISRKLKGDDVCLRPALKRTLGMQQLEYPKTSLFCEHTATQLNGQLMGCVMSFLVLCLLNLNTYFKSLPLSVQKLFLNGKLAWRLLPVLINGDDILFRAKRLQRQKWVAAANDIGFQLSVGKNFIHPRFFIINSLAYVFNPFPKVPEYISTYLRDQEMLAPGATCTLSPNMSWADDVEIWESSIQRDTLSHLNQMEKYTLQMKNWWLSSHITALPYANLGLLLGKTKTGEQTSEKVVSLKTLYDASTCGGNGPFFHSFFLHFHSQAIRTQTKFGGMTLNIFAHPRLGGLGFNVPKGVEPEFNVAQRILATRLFKASTKNFVGQSSDDPSENFQYLESNAKVSALG</sequence>
<accession>A0A1L3KIG8</accession>
<organism evidence="1">
    <name type="scientific">Hubei narna-like virus 10</name>
    <dbReference type="NCBI Taxonomy" id="1922940"/>
    <lineage>
        <taxon>Viruses</taxon>
        <taxon>Riboviria</taxon>
    </lineage>
</organism>
<proteinExistence type="predicted"/>
<reference evidence="1" key="1">
    <citation type="journal article" date="2016" name="Nature">
        <title>Redefining the invertebrate RNA virosphere.</title>
        <authorList>
            <person name="Shi M."/>
            <person name="Lin X.D."/>
            <person name="Tian J.H."/>
            <person name="Chen L.J."/>
            <person name="Chen X."/>
            <person name="Li C.X."/>
            <person name="Qin X.C."/>
            <person name="Li J."/>
            <person name="Cao J.P."/>
            <person name="Eden J.S."/>
            <person name="Buchmann J."/>
            <person name="Wang W."/>
            <person name="Xu J."/>
            <person name="Holmes E.C."/>
            <person name="Zhang Y.Z."/>
        </authorList>
    </citation>
    <scope>NUCLEOTIDE SEQUENCE</scope>
    <source>
        <strain evidence="1">WHBL60499</strain>
    </source>
</reference>
<name>A0A1L3KIG8_9VIRU</name>
<evidence type="ECO:0000313" key="1">
    <source>
        <dbReference type="EMBL" id="APG77208.1"/>
    </source>
</evidence>
<evidence type="ECO:0008006" key="2">
    <source>
        <dbReference type="Google" id="ProtNLM"/>
    </source>
</evidence>